<organism evidence="2 3">
    <name type="scientific">Kaistia terrae</name>
    <dbReference type="NCBI Taxonomy" id="537017"/>
    <lineage>
        <taxon>Bacteria</taxon>
        <taxon>Pseudomonadati</taxon>
        <taxon>Pseudomonadota</taxon>
        <taxon>Alphaproteobacteria</taxon>
        <taxon>Hyphomicrobiales</taxon>
        <taxon>Kaistiaceae</taxon>
        <taxon>Kaistia</taxon>
    </lineage>
</organism>
<comment type="caution">
    <text evidence="2">The sequence shown here is derived from an EMBL/GenBank/DDBJ whole genome shotgun (WGS) entry which is preliminary data.</text>
</comment>
<gene>
    <name evidence="2" type="ORF">ACFPP9_06035</name>
</gene>
<name>A0ABW0PSJ2_9HYPH</name>
<keyword evidence="2" id="KW-0328">Glycosyltransferase</keyword>
<dbReference type="PANTHER" id="PTHR12526">
    <property type="entry name" value="GLYCOSYLTRANSFERASE"/>
    <property type="match status" value="1"/>
</dbReference>
<keyword evidence="3" id="KW-1185">Reference proteome</keyword>
<dbReference type="InterPro" id="IPR001296">
    <property type="entry name" value="Glyco_trans_1"/>
</dbReference>
<dbReference type="SUPFAM" id="SSF53756">
    <property type="entry name" value="UDP-Glycosyltransferase/glycogen phosphorylase"/>
    <property type="match status" value="1"/>
</dbReference>
<dbReference type="Pfam" id="PF00534">
    <property type="entry name" value="Glycos_transf_1"/>
    <property type="match status" value="1"/>
</dbReference>
<evidence type="ECO:0000313" key="2">
    <source>
        <dbReference type="EMBL" id="MFC5515323.1"/>
    </source>
</evidence>
<proteinExistence type="predicted"/>
<evidence type="ECO:0000259" key="1">
    <source>
        <dbReference type="Pfam" id="PF00534"/>
    </source>
</evidence>
<dbReference type="EC" id="2.4.-.-" evidence="2"/>
<protein>
    <submittedName>
        <fullName evidence="2">Glycosyltransferase</fullName>
        <ecNumber evidence="2">2.4.-.-</ecNumber>
    </submittedName>
</protein>
<accession>A0ABW0PSJ2</accession>
<dbReference type="EMBL" id="JBHSML010000002">
    <property type="protein sequence ID" value="MFC5515323.1"/>
    <property type="molecule type" value="Genomic_DNA"/>
</dbReference>
<reference evidence="3" key="1">
    <citation type="journal article" date="2019" name="Int. J. Syst. Evol. Microbiol.">
        <title>The Global Catalogue of Microorganisms (GCM) 10K type strain sequencing project: providing services to taxonomists for standard genome sequencing and annotation.</title>
        <authorList>
            <consortium name="The Broad Institute Genomics Platform"/>
            <consortium name="The Broad Institute Genome Sequencing Center for Infectious Disease"/>
            <person name="Wu L."/>
            <person name="Ma J."/>
        </authorList>
    </citation>
    <scope>NUCLEOTIDE SEQUENCE [LARGE SCALE GENOMIC DNA]</scope>
    <source>
        <strain evidence="3">KACC 12633</strain>
    </source>
</reference>
<dbReference type="Gene3D" id="3.40.50.2000">
    <property type="entry name" value="Glycogen Phosphorylase B"/>
    <property type="match status" value="2"/>
</dbReference>
<keyword evidence="2" id="KW-0808">Transferase</keyword>
<dbReference type="Proteomes" id="UP001596150">
    <property type="component" value="Unassembled WGS sequence"/>
</dbReference>
<evidence type="ECO:0000313" key="3">
    <source>
        <dbReference type="Proteomes" id="UP001596150"/>
    </source>
</evidence>
<sequence length="296" mass="33102">MARLIRQVRPEVVILSLKQANIIGRAVLMFNRDVRCVAFEHIARLERRPSVHFYQFLLRALSIRVDEVWADCPTTLRKTRSYYPWPRQRREAVVPLFVASREAAKCNYRITGPIKLVMAGRFVRRKRFDVAIDALALLKSRGVDARCTIFGIGPEGPAMLARAEAANVADRLCLAGFVDKWWREAAQHDIFLQTSEAEGFCLVAAEAMMVGLPMITTVVGGLNDYSAHDRNAVHVPIGEAAALADAIAELVPDEARRRRIGTSAAEQMAELYSAETARRTFHEIDTRLFAASPVKG</sequence>
<dbReference type="GO" id="GO:0016757">
    <property type="term" value="F:glycosyltransferase activity"/>
    <property type="evidence" value="ECO:0007669"/>
    <property type="project" value="UniProtKB-KW"/>
</dbReference>
<feature type="domain" description="Glycosyl transferase family 1" evidence="1">
    <location>
        <begin position="111"/>
        <end position="266"/>
    </location>
</feature>